<evidence type="ECO:0000313" key="8">
    <source>
        <dbReference type="EMBL" id="MPA53179.1"/>
    </source>
</evidence>
<keyword evidence="2" id="KW-0689">Ribosomal protein</keyword>
<sequence length="194" mass="21444">MKFIALLRSIRARPTLPEITGPLQSRSFQPDFVPRDPNAKPKRYKYPPFYDPYGPKPPPSDKIIKLAEQIAALAPEERIQIGPTLRERLRHPKMQPISVEGMDLGPQGGPAAGSAKAEEKKAEKTAFDVKLEKFDAASKIKVIKEVRTFTNLGLKEAKDLVEKVPVLLKQGVTKEEANDIIEKIKAAGGVAVLE</sequence>
<dbReference type="AlphaFoldDB" id="A0A5B7A8V3"/>
<dbReference type="GO" id="GO:1990904">
    <property type="term" value="C:ribonucleoprotein complex"/>
    <property type="evidence" value="ECO:0007669"/>
    <property type="project" value="UniProtKB-KW"/>
</dbReference>
<organism evidence="8">
    <name type="scientific">Davidia involucrata</name>
    <name type="common">Dove tree</name>
    <dbReference type="NCBI Taxonomy" id="16924"/>
    <lineage>
        <taxon>Eukaryota</taxon>
        <taxon>Viridiplantae</taxon>
        <taxon>Streptophyta</taxon>
        <taxon>Embryophyta</taxon>
        <taxon>Tracheophyta</taxon>
        <taxon>Spermatophyta</taxon>
        <taxon>Magnoliopsida</taxon>
        <taxon>eudicotyledons</taxon>
        <taxon>Gunneridae</taxon>
        <taxon>Pentapetalae</taxon>
        <taxon>asterids</taxon>
        <taxon>Cornales</taxon>
        <taxon>Nyssaceae</taxon>
        <taxon>Davidia</taxon>
    </lineage>
</organism>
<accession>A0A5B7A8V3</accession>
<dbReference type="SUPFAM" id="SSF54736">
    <property type="entry name" value="ClpS-like"/>
    <property type="match status" value="1"/>
</dbReference>
<dbReference type="GO" id="GO:0006412">
    <property type="term" value="P:translation"/>
    <property type="evidence" value="ECO:0007669"/>
    <property type="project" value="InterPro"/>
</dbReference>
<evidence type="ECO:0000256" key="5">
    <source>
        <dbReference type="ARBA" id="ARBA00082754"/>
    </source>
</evidence>
<dbReference type="InterPro" id="IPR000206">
    <property type="entry name" value="Ribosomal_bL12"/>
</dbReference>
<proteinExistence type="inferred from homology"/>
<evidence type="ECO:0000256" key="4">
    <source>
        <dbReference type="ARBA" id="ARBA00072688"/>
    </source>
</evidence>
<feature type="region of interest" description="Disordered" evidence="6">
    <location>
        <begin position="18"/>
        <end position="58"/>
    </location>
</feature>
<keyword evidence="3" id="KW-0687">Ribonucleoprotein</keyword>
<evidence type="ECO:0000256" key="6">
    <source>
        <dbReference type="SAM" id="MobiDB-lite"/>
    </source>
</evidence>
<feature type="domain" description="Large ribosomal subunit protein bL12 C-terminal" evidence="7">
    <location>
        <begin position="127"/>
        <end position="191"/>
    </location>
</feature>
<evidence type="ECO:0000259" key="7">
    <source>
        <dbReference type="Pfam" id="PF00542"/>
    </source>
</evidence>
<dbReference type="InterPro" id="IPR014719">
    <property type="entry name" value="Ribosomal_bL12_C/ClpS-like"/>
</dbReference>
<reference evidence="8" key="1">
    <citation type="submission" date="2019-08" db="EMBL/GenBank/DDBJ databases">
        <title>Reference gene set and small RNA set construction with multiple tissues from Davidia involucrata Baill.</title>
        <authorList>
            <person name="Yang H."/>
            <person name="Zhou C."/>
            <person name="Li G."/>
            <person name="Wang J."/>
            <person name="Gao P."/>
            <person name="Wang M."/>
            <person name="Wang R."/>
            <person name="Zhao Y."/>
        </authorList>
    </citation>
    <scope>NUCLEOTIDE SEQUENCE</scope>
    <source>
        <tissue evidence="8">Mixed with DoveR01_LX</tissue>
    </source>
</reference>
<dbReference type="InterPro" id="IPR013823">
    <property type="entry name" value="Ribosomal_bL12_C"/>
</dbReference>
<dbReference type="PANTHER" id="PTHR45987:SF6">
    <property type="entry name" value="RIBOSOMAL PROTEIN L12_ ATP-DEPENDENT CLP PROTEASE ADAPTOR PROTEIN CLPS FAMILY PROTEIN"/>
    <property type="match status" value="1"/>
</dbReference>
<evidence type="ECO:0000256" key="2">
    <source>
        <dbReference type="ARBA" id="ARBA00022980"/>
    </source>
</evidence>
<dbReference type="FunFam" id="3.30.1390.10:FF:000001">
    <property type="entry name" value="50S ribosomal protein L7/L12"/>
    <property type="match status" value="1"/>
</dbReference>
<dbReference type="GO" id="GO:0003735">
    <property type="term" value="F:structural constituent of ribosome"/>
    <property type="evidence" value="ECO:0007669"/>
    <property type="project" value="InterPro"/>
</dbReference>
<dbReference type="Pfam" id="PF00542">
    <property type="entry name" value="Ribosomal_L12"/>
    <property type="match status" value="1"/>
</dbReference>
<dbReference type="PANTHER" id="PTHR45987">
    <property type="entry name" value="39S RIBOSOMAL PROTEIN L12"/>
    <property type="match status" value="1"/>
</dbReference>
<protein>
    <recommendedName>
        <fullName evidence="4">Large ribosomal subunit protein bL12c</fullName>
    </recommendedName>
    <alternativeName>
        <fullName evidence="5">CL12</fullName>
    </alternativeName>
</protein>
<feature type="region of interest" description="Disordered" evidence="6">
    <location>
        <begin position="98"/>
        <end position="119"/>
    </location>
</feature>
<dbReference type="GO" id="GO:0003729">
    <property type="term" value="F:mRNA binding"/>
    <property type="evidence" value="ECO:0007669"/>
    <property type="project" value="TreeGrafter"/>
</dbReference>
<comment type="similarity">
    <text evidence="1">Belongs to the bacterial ribosomal protein bL12 family.</text>
</comment>
<dbReference type="Gene3D" id="3.30.1390.10">
    <property type="match status" value="1"/>
</dbReference>
<evidence type="ECO:0000256" key="3">
    <source>
        <dbReference type="ARBA" id="ARBA00023274"/>
    </source>
</evidence>
<evidence type="ECO:0000256" key="1">
    <source>
        <dbReference type="ARBA" id="ARBA00007197"/>
    </source>
</evidence>
<dbReference type="GO" id="GO:0005840">
    <property type="term" value="C:ribosome"/>
    <property type="evidence" value="ECO:0007669"/>
    <property type="project" value="UniProtKB-KW"/>
</dbReference>
<name>A0A5B7A8V3_DAVIN</name>
<dbReference type="CDD" id="cd00387">
    <property type="entry name" value="Ribosomal_L7_L12"/>
    <property type="match status" value="1"/>
</dbReference>
<dbReference type="EMBL" id="GHES01022620">
    <property type="protein sequence ID" value="MPA53179.1"/>
    <property type="molecule type" value="Transcribed_RNA"/>
</dbReference>
<gene>
    <name evidence="8" type="ORF">Din_022620</name>
</gene>